<proteinExistence type="inferred from homology"/>
<comment type="caution">
    <text evidence="2">The sequence shown here is derived from an EMBL/GenBank/DDBJ whole genome shotgun (WGS) entry which is preliminary data.</text>
</comment>
<dbReference type="GO" id="GO:0009733">
    <property type="term" value="P:response to auxin"/>
    <property type="evidence" value="ECO:0007669"/>
    <property type="project" value="InterPro"/>
</dbReference>
<dbReference type="PANTHER" id="PTHR31374:SF304">
    <property type="entry name" value="OS04G0537100 PROTEIN"/>
    <property type="match status" value="1"/>
</dbReference>
<evidence type="ECO:0000256" key="1">
    <source>
        <dbReference type="ARBA" id="ARBA00006974"/>
    </source>
</evidence>
<comment type="similarity">
    <text evidence="1">Belongs to the ARG7 family.</text>
</comment>
<dbReference type="EMBL" id="JAVXUO010001728">
    <property type="protein sequence ID" value="KAK2979694.1"/>
    <property type="molecule type" value="Genomic_DNA"/>
</dbReference>
<dbReference type="PANTHER" id="PTHR31374">
    <property type="entry name" value="AUXIN-INDUCED PROTEIN-LIKE-RELATED"/>
    <property type="match status" value="1"/>
</dbReference>
<dbReference type="Pfam" id="PF02519">
    <property type="entry name" value="Auxin_inducible"/>
    <property type="match status" value="1"/>
</dbReference>
<protein>
    <recommendedName>
        <fullName evidence="4">Small auxin up regulated protein</fullName>
    </recommendedName>
</protein>
<evidence type="ECO:0008006" key="4">
    <source>
        <dbReference type="Google" id="ProtNLM"/>
    </source>
</evidence>
<evidence type="ECO:0000313" key="2">
    <source>
        <dbReference type="EMBL" id="KAK2979694.1"/>
    </source>
</evidence>
<dbReference type="AlphaFoldDB" id="A0AA88UCI3"/>
<gene>
    <name evidence="2" type="ORF">RJ640_027274</name>
</gene>
<dbReference type="Proteomes" id="UP001187471">
    <property type="component" value="Unassembled WGS sequence"/>
</dbReference>
<reference evidence="2" key="1">
    <citation type="submission" date="2022-12" db="EMBL/GenBank/DDBJ databases">
        <title>Draft genome assemblies for two species of Escallonia (Escalloniales).</title>
        <authorList>
            <person name="Chanderbali A."/>
            <person name="Dervinis C."/>
            <person name="Anghel I."/>
            <person name="Soltis D."/>
            <person name="Soltis P."/>
            <person name="Zapata F."/>
        </authorList>
    </citation>
    <scope>NUCLEOTIDE SEQUENCE</scope>
    <source>
        <strain evidence="2">UCBG92.1500</strain>
        <tissue evidence="2">Leaf</tissue>
    </source>
</reference>
<name>A0AA88UCI3_9ASTE</name>
<keyword evidence="3" id="KW-1185">Reference proteome</keyword>
<organism evidence="2 3">
    <name type="scientific">Escallonia rubra</name>
    <dbReference type="NCBI Taxonomy" id="112253"/>
    <lineage>
        <taxon>Eukaryota</taxon>
        <taxon>Viridiplantae</taxon>
        <taxon>Streptophyta</taxon>
        <taxon>Embryophyta</taxon>
        <taxon>Tracheophyta</taxon>
        <taxon>Spermatophyta</taxon>
        <taxon>Magnoliopsida</taxon>
        <taxon>eudicotyledons</taxon>
        <taxon>Gunneridae</taxon>
        <taxon>Pentapetalae</taxon>
        <taxon>asterids</taxon>
        <taxon>campanulids</taxon>
        <taxon>Escalloniales</taxon>
        <taxon>Escalloniaceae</taxon>
        <taxon>Escallonia</taxon>
    </lineage>
</organism>
<sequence length="172" mass="19616">MRKIRGFRIGRRLVKIFRWVVHRRKKARTCRFLNSPSCADKAVAKICSWGRSMKRCFLKPNSGYIRLGDDPVRSQPVSVPKGHLPVYVGEKEDDAHRILVPVIYLTHPLFEELLREAEKVYGFDHPGGIQIPCRISEFENVQTRIAATGGVIVYFTESKEVKRPLALGEGQA</sequence>
<dbReference type="InterPro" id="IPR003676">
    <property type="entry name" value="SAUR_fam"/>
</dbReference>
<accession>A0AA88UCI3</accession>
<evidence type="ECO:0000313" key="3">
    <source>
        <dbReference type="Proteomes" id="UP001187471"/>
    </source>
</evidence>